<accession>A0ABY3YI10</accession>
<dbReference type="PANTHER" id="PTHR42852:SF6">
    <property type="entry name" value="THIOL:DISULFIDE INTERCHANGE PROTEIN DSBE"/>
    <property type="match status" value="1"/>
</dbReference>
<dbReference type="RefSeq" id="WP_242935753.1">
    <property type="nucleotide sequence ID" value="NZ_CP094326.1"/>
</dbReference>
<organism evidence="6 7">
    <name type="scientific">Zhouia spongiae</name>
    <dbReference type="NCBI Taxonomy" id="2202721"/>
    <lineage>
        <taxon>Bacteria</taxon>
        <taxon>Pseudomonadati</taxon>
        <taxon>Bacteroidota</taxon>
        <taxon>Flavobacteriia</taxon>
        <taxon>Flavobacteriales</taxon>
        <taxon>Flavobacteriaceae</taxon>
        <taxon>Zhouia</taxon>
    </lineage>
</organism>
<evidence type="ECO:0000256" key="1">
    <source>
        <dbReference type="ARBA" id="ARBA00004196"/>
    </source>
</evidence>
<dbReference type="InterPro" id="IPR036249">
    <property type="entry name" value="Thioredoxin-like_sf"/>
</dbReference>
<proteinExistence type="predicted"/>
<reference evidence="6 7" key="1">
    <citation type="journal article" date="2018" name="Int. J. Syst. Evol. Microbiol.">
        <title>Zhouia spongiae sp. nov., isolated from a marine sponge.</title>
        <authorList>
            <person name="Zhuang L."/>
            <person name="Lin B."/>
            <person name="Qin F."/>
            <person name="Luo L."/>
        </authorList>
    </citation>
    <scope>NUCLEOTIDE SEQUENCE [LARGE SCALE GENOMIC DNA]</scope>
    <source>
        <strain evidence="6 7">HN-Y44</strain>
    </source>
</reference>
<dbReference type="PANTHER" id="PTHR42852">
    <property type="entry name" value="THIOL:DISULFIDE INTERCHANGE PROTEIN DSBE"/>
    <property type="match status" value="1"/>
</dbReference>
<evidence type="ECO:0000313" key="7">
    <source>
        <dbReference type="Proteomes" id="UP000829476"/>
    </source>
</evidence>
<feature type="domain" description="Thioredoxin" evidence="5">
    <location>
        <begin position="23"/>
        <end position="168"/>
    </location>
</feature>
<protein>
    <submittedName>
        <fullName evidence="6">TlpA family protein disulfide reductase</fullName>
    </submittedName>
</protein>
<dbReference type="PROSITE" id="PS51352">
    <property type="entry name" value="THIOREDOXIN_2"/>
    <property type="match status" value="1"/>
</dbReference>
<evidence type="ECO:0000256" key="2">
    <source>
        <dbReference type="ARBA" id="ARBA00022748"/>
    </source>
</evidence>
<keyword evidence="4" id="KW-0676">Redox-active center</keyword>
<dbReference type="Pfam" id="PF00578">
    <property type="entry name" value="AhpC-TSA"/>
    <property type="match status" value="1"/>
</dbReference>
<keyword evidence="2" id="KW-0201">Cytochrome c-type biogenesis</keyword>
<keyword evidence="7" id="KW-1185">Reference proteome</keyword>
<dbReference type="EMBL" id="CP094326">
    <property type="protein sequence ID" value="UNY97340.1"/>
    <property type="molecule type" value="Genomic_DNA"/>
</dbReference>
<dbReference type="InterPro" id="IPR013766">
    <property type="entry name" value="Thioredoxin_domain"/>
</dbReference>
<dbReference type="Gene3D" id="3.40.30.10">
    <property type="entry name" value="Glutaredoxin"/>
    <property type="match status" value="1"/>
</dbReference>
<dbReference type="InterPro" id="IPR000866">
    <property type="entry name" value="AhpC/TSA"/>
</dbReference>
<dbReference type="Proteomes" id="UP000829476">
    <property type="component" value="Chromosome"/>
</dbReference>
<evidence type="ECO:0000259" key="5">
    <source>
        <dbReference type="PROSITE" id="PS51352"/>
    </source>
</evidence>
<keyword evidence="3" id="KW-1015">Disulfide bond</keyword>
<sequence>MKKTIFIWLATTSISIYSQNITVDIGDQAYDFTGIDEKGNEIKISDYKNEKYILLNFTATYCGPCWGTYSQMNRVQEIYQNELKVISLHWDNEKEQWAKMAEKAKIEFNCTSIWEAKDKSKICDIYKIDGWPYFFLINKKGTIIEKWFGNREKKLKKVLQKRIKKQNQ</sequence>
<name>A0ABY3YI10_9FLAO</name>
<dbReference type="SUPFAM" id="SSF52833">
    <property type="entry name" value="Thioredoxin-like"/>
    <property type="match status" value="1"/>
</dbReference>
<evidence type="ECO:0000256" key="4">
    <source>
        <dbReference type="ARBA" id="ARBA00023284"/>
    </source>
</evidence>
<gene>
    <name evidence="6" type="ORF">MQE36_09550</name>
</gene>
<comment type="subcellular location">
    <subcellularLocation>
        <location evidence="1">Cell envelope</location>
    </subcellularLocation>
</comment>
<dbReference type="InterPro" id="IPR050553">
    <property type="entry name" value="Thioredoxin_ResA/DsbE_sf"/>
</dbReference>
<dbReference type="CDD" id="cd02966">
    <property type="entry name" value="TlpA_like_family"/>
    <property type="match status" value="1"/>
</dbReference>
<evidence type="ECO:0000313" key="6">
    <source>
        <dbReference type="EMBL" id="UNY97340.1"/>
    </source>
</evidence>
<dbReference type="InterPro" id="IPR017937">
    <property type="entry name" value="Thioredoxin_CS"/>
</dbReference>
<dbReference type="PROSITE" id="PS00194">
    <property type="entry name" value="THIOREDOXIN_1"/>
    <property type="match status" value="1"/>
</dbReference>
<evidence type="ECO:0000256" key="3">
    <source>
        <dbReference type="ARBA" id="ARBA00023157"/>
    </source>
</evidence>